<keyword evidence="1" id="KW-0472">Membrane</keyword>
<keyword evidence="1" id="KW-0812">Transmembrane</keyword>
<evidence type="ECO:0000313" key="2">
    <source>
        <dbReference type="EMBL" id="HGB30419.1"/>
    </source>
</evidence>
<keyword evidence="1" id="KW-1133">Transmembrane helix</keyword>
<organism evidence="2">
    <name type="scientific">Dictyoglomus turgidum</name>
    <dbReference type="NCBI Taxonomy" id="513050"/>
    <lineage>
        <taxon>Bacteria</taxon>
        <taxon>Pseudomonadati</taxon>
        <taxon>Dictyoglomota</taxon>
        <taxon>Dictyoglomia</taxon>
        <taxon>Dictyoglomales</taxon>
        <taxon>Dictyoglomaceae</taxon>
        <taxon>Dictyoglomus</taxon>
    </lineage>
</organism>
<name>A0A7C3SMJ0_9BACT</name>
<sequence length="75" mass="8844">MNFFIISSLINTFVAGLLGFVIIFKNRKELANRLFFGISFAFVFWSINYWQWLSANNSSPFATLYDCLFLPRYLK</sequence>
<reference evidence="2" key="1">
    <citation type="journal article" date="2020" name="mSystems">
        <title>Genome- and Community-Level Interaction Insights into Carbon Utilization and Element Cycling Functions of Hydrothermarchaeota in Hydrothermal Sediment.</title>
        <authorList>
            <person name="Zhou Z."/>
            <person name="Liu Y."/>
            <person name="Xu W."/>
            <person name="Pan J."/>
            <person name="Luo Z.H."/>
            <person name="Li M."/>
        </authorList>
    </citation>
    <scope>NUCLEOTIDE SEQUENCE [LARGE SCALE GENOMIC DNA]</scope>
    <source>
        <strain evidence="2">SpSt-751</strain>
    </source>
</reference>
<accession>A0A7C3SMJ0</accession>
<gene>
    <name evidence="2" type="ORF">ENV35_00915</name>
</gene>
<dbReference type="AlphaFoldDB" id="A0A7C3SMJ0"/>
<comment type="caution">
    <text evidence="2">The sequence shown here is derived from an EMBL/GenBank/DDBJ whole genome shotgun (WGS) entry which is preliminary data.</text>
</comment>
<protein>
    <recommendedName>
        <fullName evidence="3">Histidine kinase N-terminal 7TM region domain-containing protein</fullName>
    </recommendedName>
</protein>
<feature type="transmembrane region" description="Helical" evidence="1">
    <location>
        <begin position="6"/>
        <end position="24"/>
    </location>
</feature>
<dbReference type="EMBL" id="DTGA01000025">
    <property type="protein sequence ID" value="HGB30419.1"/>
    <property type="molecule type" value="Genomic_DNA"/>
</dbReference>
<evidence type="ECO:0000256" key="1">
    <source>
        <dbReference type="SAM" id="Phobius"/>
    </source>
</evidence>
<feature type="transmembrane region" description="Helical" evidence="1">
    <location>
        <begin position="31"/>
        <end position="50"/>
    </location>
</feature>
<proteinExistence type="predicted"/>
<evidence type="ECO:0008006" key="3">
    <source>
        <dbReference type="Google" id="ProtNLM"/>
    </source>
</evidence>